<proteinExistence type="inferred from homology"/>
<reference evidence="15 16" key="1">
    <citation type="submission" date="2018-10" db="EMBL/GenBank/DDBJ databases">
        <authorList>
            <person name="Zhang X."/>
        </authorList>
    </citation>
    <scope>NUCLEOTIDE SEQUENCE [LARGE SCALE GENOMIC DNA]</scope>
    <source>
        <strain evidence="15 16">SK-G1</strain>
    </source>
</reference>
<feature type="transmembrane region" description="Helical" evidence="14">
    <location>
        <begin position="225"/>
        <end position="245"/>
    </location>
</feature>
<feature type="transmembrane region" description="Helical" evidence="14">
    <location>
        <begin position="372"/>
        <end position="395"/>
    </location>
</feature>
<keyword evidence="4" id="KW-1003">Cell membrane</keyword>
<dbReference type="Proteomes" id="UP000280960">
    <property type="component" value="Chromosome"/>
</dbReference>
<evidence type="ECO:0000256" key="8">
    <source>
        <dbReference type="ARBA" id="ARBA00022989"/>
    </source>
</evidence>
<dbReference type="AlphaFoldDB" id="A0A3G2R3M7"/>
<evidence type="ECO:0000256" key="10">
    <source>
        <dbReference type="ARBA" id="ARBA00037387"/>
    </source>
</evidence>
<dbReference type="InterPro" id="IPR004703">
    <property type="entry name" value="PTS_sugar-sp_permease"/>
</dbReference>
<feature type="transmembrane region" description="Helical" evidence="14">
    <location>
        <begin position="407"/>
        <end position="424"/>
    </location>
</feature>
<evidence type="ECO:0000256" key="5">
    <source>
        <dbReference type="ARBA" id="ARBA00022597"/>
    </source>
</evidence>
<comment type="similarity">
    <text evidence="11">Belongs to the UlaA family.</text>
</comment>
<dbReference type="NCBIfam" id="NF006920">
    <property type="entry name" value="PRK09410.1-2"/>
    <property type="match status" value="1"/>
</dbReference>
<evidence type="ECO:0000256" key="1">
    <source>
        <dbReference type="ARBA" id="ARBA00004651"/>
    </source>
</evidence>
<evidence type="ECO:0000256" key="4">
    <source>
        <dbReference type="ARBA" id="ARBA00022475"/>
    </source>
</evidence>
<dbReference type="RefSeq" id="WP_122014275.1">
    <property type="nucleotide sequence ID" value="NZ_CP033169.1"/>
</dbReference>
<feature type="transmembrane region" description="Helical" evidence="14">
    <location>
        <begin position="41"/>
        <end position="65"/>
    </location>
</feature>
<evidence type="ECO:0000256" key="7">
    <source>
        <dbReference type="ARBA" id="ARBA00022692"/>
    </source>
</evidence>
<keyword evidence="5" id="KW-0762">Sugar transport</keyword>
<evidence type="ECO:0000256" key="3">
    <source>
        <dbReference type="ARBA" id="ARBA00022448"/>
    </source>
</evidence>
<sequence>MDVFKFLATQILGQPPILVGLVACLGLIVQRKPIHAIISGTMKTVVGFLILVIGAVTIVNVLSPIGPLLENAFGFKGVVPNDEAIGAVALMQYGSEGALVMVVGFLVNILVARFTKYKYIYLTGHHLLYTALLITVLLKVHLNLSGFPLIIVGGIILGIYCPLTIALVQPYMKKVTGGAPIAYAHSTNLGAFLGGFLGQYVGNPEDSTENIKLPEWLSFFRDTTLSTGFTMILIFVAIMLIVGPIAAAKQVAGGQNWLIWAIMQGLQFGAGVTVLLSGVRMLIAEIVPAFKGFSEKIVPDALPGLDCPVVMPYAPTAWILGFLISFPIGVILTFVMAGMNFKYLLIAGVVPHFFASGPAAVFGNATGGKKGAILAAVVSAVLISFGNAMLIPLTGPLANSGTTWGEMEYGIWGTLFGYVVKFIGRMF</sequence>
<dbReference type="PROSITE" id="PS51257">
    <property type="entry name" value="PROKAR_LIPOPROTEIN"/>
    <property type="match status" value="1"/>
</dbReference>
<feature type="transmembrane region" description="Helical" evidence="14">
    <location>
        <begin position="6"/>
        <end position="29"/>
    </location>
</feature>
<feature type="transmembrane region" description="Helical" evidence="14">
    <location>
        <begin position="343"/>
        <end position="365"/>
    </location>
</feature>
<evidence type="ECO:0000313" key="16">
    <source>
        <dbReference type="Proteomes" id="UP000280960"/>
    </source>
</evidence>
<name>A0A3G2R3M7_9FIRM</name>
<comment type="subunit">
    <text evidence="2">Homodimer.</text>
</comment>
<comment type="function">
    <text evidence="10">The phosphoenolpyruvate-dependent sugar phosphotransferase system (sugar PTS), a major carbohydrate active transport system, catalyzes the phosphorylation of incoming sugar substrates concomitantly with their translocation across the cell membrane. The enzyme II UlaABC PTS system is involved in ascorbate transport.</text>
</comment>
<keyword evidence="7 14" id="KW-0812">Transmembrane</keyword>
<protein>
    <recommendedName>
        <fullName evidence="12">Ascorbate-specific PTS system EIIC component</fullName>
    </recommendedName>
    <alternativeName>
        <fullName evidence="13">Ascorbate-specific permease IIC component UlaA</fullName>
    </alternativeName>
</protein>
<keyword evidence="16" id="KW-1185">Reference proteome</keyword>
<dbReference type="GO" id="GO:0005886">
    <property type="term" value="C:plasma membrane"/>
    <property type="evidence" value="ECO:0007669"/>
    <property type="project" value="UniProtKB-SubCell"/>
</dbReference>
<organism evidence="15 16">
    <name type="scientific">Biomaibacter acetigenes</name>
    <dbReference type="NCBI Taxonomy" id="2316383"/>
    <lineage>
        <taxon>Bacteria</taxon>
        <taxon>Bacillati</taxon>
        <taxon>Bacillota</taxon>
        <taxon>Clostridia</taxon>
        <taxon>Thermosediminibacterales</taxon>
        <taxon>Tepidanaerobacteraceae</taxon>
        <taxon>Biomaibacter</taxon>
    </lineage>
</organism>
<dbReference type="KEGG" id="bacg:D2962_04600"/>
<dbReference type="GO" id="GO:0009401">
    <property type="term" value="P:phosphoenolpyruvate-dependent sugar phosphotransferase system"/>
    <property type="evidence" value="ECO:0007669"/>
    <property type="project" value="UniProtKB-KW"/>
</dbReference>
<evidence type="ECO:0000256" key="12">
    <source>
        <dbReference type="ARBA" id="ARBA00039702"/>
    </source>
</evidence>
<feature type="transmembrane region" description="Helical" evidence="14">
    <location>
        <begin position="146"/>
        <end position="168"/>
    </location>
</feature>
<dbReference type="PANTHER" id="PTHR33843:SF4">
    <property type="entry name" value="ASCORBATE-SPECIFIC PTS SYSTEM EIIC COMPONENT"/>
    <property type="match status" value="1"/>
</dbReference>
<keyword evidence="9 14" id="KW-0472">Membrane</keyword>
<comment type="subcellular location">
    <subcellularLocation>
        <location evidence="1">Cell membrane</location>
        <topology evidence="1">Multi-pass membrane protein</topology>
    </subcellularLocation>
</comment>
<evidence type="ECO:0000256" key="14">
    <source>
        <dbReference type="SAM" id="Phobius"/>
    </source>
</evidence>
<dbReference type="Pfam" id="PF03611">
    <property type="entry name" value="EIIC-GAT"/>
    <property type="match status" value="1"/>
</dbReference>
<evidence type="ECO:0000256" key="6">
    <source>
        <dbReference type="ARBA" id="ARBA00022683"/>
    </source>
</evidence>
<gene>
    <name evidence="15" type="ORF">D2962_04600</name>
</gene>
<evidence type="ECO:0000256" key="13">
    <source>
        <dbReference type="ARBA" id="ARBA00042859"/>
    </source>
</evidence>
<evidence type="ECO:0000313" key="15">
    <source>
        <dbReference type="EMBL" id="AYO29979.1"/>
    </source>
</evidence>
<evidence type="ECO:0000256" key="9">
    <source>
        <dbReference type="ARBA" id="ARBA00023136"/>
    </source>
</evidence>
<keyword evidence="8 14" id="KW-1133">Transmembrane helix</keyword>
<feature type="transmembrane region" description="Helical" evidence="14">
    <location>
        <begin position="119"/>
        <end position="140"/>
    </location>
</feature>
<dbReference type="NCBIfam" id="NF009553">
    <property type="entry name" value="PRK12997.1-5"/>
    <property type="match status" value="1"/>
</dbReference>
<feature type="transmembrane region" description="Helical" evidence="14">
    <location>
        <begin position="85"/>
        <end position="107"/>
    </location>
</feature>
<keyword evidence="6" id="KW-0598">Phosphotransferase system</keyword>
<feature type="transmembrane region" description="Helical" evidence="14">
    <location>
        <begin position="317"/>
        <end position="337"/>
    </location>
</feature>
<accession>A0A3G2R3M7</accession>
<evidence type="ECO:0000256" key="11">
    <source>
        <dbReference type="ARBA" id="ARBA00038218"/>
    </source>
</evidence>
<dbReference type="PANTHER" id="PTHR33843">
    <property type="entry name" value="ASCORBATE-SPECIFIC PTS SYSTEM EIIC COMPONENT"/>
    <property type="match status" value="1"/>
</dbReference>
<evidence type="ECO:0000256" key="2">
    <source>
        <dbReference type="ARBA" id="ARBA00011738"/>
    </source>
</evidence>
<dbReference type="InterPro" id="IPR051562">
    <property type="entry name" value="Ascorbate-PTS_EIIC"/>
</dbReference>
<feature type="transmembrane region" description="Helical" evidence="14">
    <location>
        <begin position="257"/>
        <end position="276"/>
    </location>
</feature>
<keyword evidence="3" id="KW-0813">Transport</keyword>
<dbReference type="EMBL" id="CP033169">
    <property type="protein sequence ID" value="AYO29979.1"/>
    <property type="molecule type" value="Genomic_DNA"/>
</dbReference>